<organism evidence="2 3">
    <name type="scientific">Ensete ventricosum</name>
    <name type="common">Abyssinian banana</name>
    <name type="synonym">Musa ensete</name>
    <dbReference type="NCBI Taxonomy" id="4639"/>
    <lineage>
        <taxon>Eukaryota</taxon>
        <taxon>Viridiplantae</taxon>
        <taxon>Streptophyta</taxon>
        <taxon>Embryophyta</taxon>
        <taxon>Tracheophyta</taxon>
        <taxon>Spermatophyta</taxon>
        <taxon>Magnoliopsida</taxon>
        <taxon>Liliopsida</taxon>
        <taxon>Zingiberales</taxon>
        <taxon>Musaceae</taxon>
        <taxon>Ensete</taxon>
    </lineage>
</organism>
<dbReference type="Proteomes" id="UP000287651">
    <property type="component" value="Unassembled WGS sequence"/>
</dbReference>
<dbReference type="PANTHER" id="PTHR11851:SF190">
    <property type="entry name" value="MITOCHONDRIAL-PROCESSING PEPTIDASE SUBUNIT ALPHA"/>
    <property type="match status" value="1"/>
</dbReference>
<dbReference type="EMBL" id="AMZH03021907">
    <property type="protein sequence ID" value="RRT37765.1"/>
    <property type="molecule type" value="Genomic_DNA"/>
</dbReference>
<dbReference type="InterPro" id="IPR011765">
    <property type="entry name" value="Pept_M16_N"/>
</dbReference>
<proteinExistence type="predicted"/>
<dbReference type="InterPro" id="IPR050361">
    <property type="entry name" value="MPP/UQCRC_Complex"/>
</dbReference>
<dbReference type="SUPFAM" id="SSF63411">
    <property type="entry name" value="LuxS/MPP-like metallohydrolase"/>
    <property type="match status" value="1"/>
</dbReference>
<dbReference type="Pfam" id="PF00675">
    <property type="entry name" value="Peptidase_M16"/>
    <property type="match status" value="1"/>
</dbReference>
<comment type="caution">
    <text evidence="2">The sequence shown here is derived from an EMBL/GenBank/DDBJ whole genome shotgun (WGS) entry which is preliminary data.</text>
</comment>
<feature type="domain" description="Peptidase M16 N-terminal" evidence="1">
    <location>
        <begin position="1"/>
        <end position="72"/>
    </location>
</feature>
<sequence>MAFKSTTNRSHLRIVREVEAIGGNVMASASREQMGYTYDALKTYMPEMVEVLVDCVRNAAFLDWEVNEQENYTAPRMVLAASGVEHEELVSIAEPLLSDLPKVPCPEEPKSLYVGGDYRCQADSDVRTTPYFIF</sequence>
<protein>
    <recommendedName>
        <fullName evidence="1">Peptidase M16 N-terminal domain-containing protein</fullName>
    </recommendedName>
</protein>
<accession>A0A426XE70</accession>
<name>A0A426XE70_ENSVE</name>
<reference evidence="2 3" key="1">
    <citation type="journal article" date="2014" name="Agronomy (Basel)">
        <title>A Draft Genome Sequence for Ensete ventricosum, the Drought-Tolerant Tree Against Hunger.</title>
        <authorList>
            <person name="Harrison J."/>
            <person name="Moore K.A."/>
            <person name="Paszkiewicz K."/>
            <person name="Jones T."/>
            <person name="Grant M."/>
            <person name="Ambacheew D."/>
            <person name="Muzemil S."/>
            <person name="Studholme D.J."/>
        </authorList>
    </citation>
    <scope>NUCLEOTIDE SEQUENCE [LARGE SCALE GENOMIC DNA]</scope>
</reference>
<dbReference type="AlphaFoldDB" id="A0A426XE70"/>
<dbReference type="GO" id="GO:0046872">
    <property type="term" value="F:metal ion binding"/>
    <property type="evidence" value="ECO:0007669"/>
    <property type="project" value="InterPro"/>
</dbReference>
<evidence type="ECO:0000313" key="2">
    <source>
        <dbReference type="EMBL" id="RRT37765.1"/>
    </source>
</evidence>
<evidence type="ECO:0000259" key="1">
    <source>
        <dbReference type="Pfam" id="PF00675"/>
    </source>
</evidence>
<dbReference type="GO" id="GO:0005739">
    <property type="term" value="C:mitochondrion"/>
    <property type="evidence" value="ECO:0007669"/>
    <property type="project" value="TreeGrafter"/>
</dbReference>
<evidence type="ECO:0000313" key="3">
    <source>
        <dbReference type="Proteomes" id="UP000287651"/>
    </source>
</evidence>
<dbReference type="Gene3D" id="3.30.830.10">
    <property type="entry name" value="Metalloenzyme, LuxS/M16 peptidase-like"/>
    <property type="match status" value="1"/>
</dbReference>
<dbReference type="InterPro" id="IPR011249">
    <property type="entry name" value="Metalloenz_LuxS/M16"/>
</dbReference>
<dbReference type="PANTHER" id="PTHR11851">
    <property type="entry name" value="METALLOPROTEASE"/>
    <property type="match status" value="1"/>
</dbReference>
<gene>
    <name evidence="2" type="ORF">B296_00034763</name>
</gene>